<comment type="caution">
    <text evidence="8">The sequence shown here is derived from an EMBL/GenBank/DDBJ whole genome shotgun (WGS) entry which is preliminary data.</text>
</comment>
<evidence type="ECO:0000256" key="1">
    <source>
        <dbReference type="ARBA" id="ARBA00004138"/>
    </source>
</evidence>
<name>A0ABS2U1B6_9ACTN</name>
<keyword evidence="9" id="KW-1185">Reference proteome</keyword>
<dbReference type="Gene3D" id="2.60.120.200">
    <property type="match status" value="1"/>
</dbReference>
<evidence type="ECO:0000259" key="7">
    <source>
        <dbReference type="Pfam" id="PF22544"/>
    </source>
</evidence>
<dbReference type="SUPFAM" id="SSF69318">
    <property type="entry name" value="Integrin alpha N-terminal domain"/>
    <property type="match status" value="1"/>
</dbReference>
<accession>A0ABS2U1B6</accession>
<dbReference type="InterPro" id="IPR013783">
    <property type="entry name" value="Ig-like_fold"/>
</dbReference>
<dbReference type="Gene3D" id="2.60.40.10">
    <property type="entry name" value="Immunoglobulins"/>
    <property type="match status" value="2"/>
</dbReference>
<feature type="domain" description="HYDIN/VesB/CFA65-like Ig-like" evidence="7">
    <location>
        <begin position="167"/>
        <end position="250"/>
    </location>
</feature>
<keyword evidence="6" id="KW-0966">Cell projection</keyword>
<gene>
    <name evidence="8" type="ORF">ITX44_31520</name>
</gene>
<keyword evidence="5" id="KW-0969">Cilium</keyword>
<dbReference type="NCBIfam" id="NF012200">
    <property type="entry name" value="choice_anch_D"/>
    <property type="match status" value="2"/>
</dbReference>
<keyword evidence="4" id="KW-0732">Signal</keyword>
<dbReference type="InterPro" id="IPR013517">
    <property type="entry name" value="FG-GAP"/>
</dbReference>
<dbReference type="SUPFAM" id="SSF49899">
    <property type="entry name" value="Concanavalin A-like lectins/glucanases"/>
    <property type="match status" value="1"/>
</dbReference>
<evidence type="ECO:0000256" key="2">
    <source>
        <dbReference type="ARBA" id="ARBA00004496"/>
    </source>
</evidence>
<evidence type="ECO:0000313" key="9">
    <source>
        <dbReference type="Proteomes" id="UP000749040"/>
    </source>
</evidence>
<dbReference type="Pfam" id="PF22544">
    <property type="entry name" value="HYDIN_VesB_CFA65-like_Ig"/>
    <property type="match status" value="2"/>
</dbReference>
<evidence type="ECO:0000256" key="3">
    <source>
        <dbReference type="ARBA" id="ARBA00022490"/>
    </source>
</evidence>
<dbReference type="InterPro" id="IPR053879">
    <property type="entry name" value="HYDIN_VesB_CFA65-like_Ig"/>
</dbReference>
<protein>
    <submittedName>
        <fullName evidence="8">Choice-of-anchor D domain-containing protein</fullName>
    </submittedName>
</protein>
<evidence type="ECO:0000256" key="5">
    <source>
        <dbReference type="ARBA" id="ARBA00023069"/>
    </source>
</evidence>
<keyword evidence="3" id="KW-0963">Cytoplasm</keyword>
<dbReference type="RefSeq" id="WP_205361546.1">
    <property type="nucleotide sequence ID" value="NZ_JADKYB010000021.1"/>
</dbReference>
<reference evidence="8 9" key="1">
    <citation type="submission" date="2021-01" db="EMBL/GenBank/DDBJ databases">
        <title>Streptomyces acididurans sp. nov., isolated from a peat swamp forest soil.</title>
        <authorList>
            <person name="Chantavorakit T."/>
            <person name="Duangmal K."/>
        </authorList>
    </citation>
    <scope>NUCLEOTIDE SEQUENCE [LARGE SCALE GENOMIC DNA]</scope>
    <source>
        <strain evidence="8 9">KK5PA1</strain>
    </source>
</reference>
<feature type="domain" description="HYDIN/VesB/CFA65-like Ig-like" evidence="7">
    <location>
        <begin position="66"/>
        <end position="155"/>
    </location>
</feature>
<sequence>TPAPTPALPAQLPAGATLDVPVAFAPTTTGGISGTLTATLSDGRRLVFALHGVGTRPGLGAAPGSVAFGEVPTGTVSTLNVQITNTGTRSETIGAVTAPGGPFTVAGLPAEGTVLPPGGSLVASVTYAPAASGTDSGALVIASTDEAGAAHTLTLPLGGTAISGQGHLEFSPAALDFGQVPVGSSKTLSFTITDTGNIPVTVTKAKAPAGDFSSPVQLSEGLVIGPGQTAVQSVTFTPRSAGARSAFYEVTGNGVDANGNPQGAGYVNVTGTGTGTADTTSATDGLWRANGAAAPTDSGGLALTPATGNLAGSAVFSKPLVTDGLRATFTAQFGPGTGGYGIAFSFLDPARNSATALGASGAGLGIAGRPGVVVALGTATNGALRMGNYAAVGTSTAGSPTITYRAAARLSTPLRQGTHQVDVQAGAGRVQVRIDDRQVLDTPAALPPTALVAFSAATGTLSDAHTVSGLVVSAGPSGALLARDTTGALWQYHGTGTTAAPYRTRQKVGAGWQTYSAVTPLSTVKSDGTGDVVARDSSGVLWYYRGTATPAAPLAARVRVGGGWNMYNLLVGVGDVTGDGRPDLLARDTGGVLWLYRGTGTSPGVFAARLRVGGGWNMYGSLVGAGDPTGDGHPDLLARDASGVLWVYRGTGSASGVFTTRARVGAGWNTYKALAATGDVTGDGRPDLVARDAGGVLWLYRGTGASPGVFATRVRVGAGWNTYNLIM</sequence>
<comment type="subcellular location">
    <subcellularLocation>
        <location evidence="1">Cell projection</location>
        <location evidence="1">Cilium</location>
    </subcellularLocation>
    <subcellularLocation>
        <location evidence="2">Cytoplasm</location>
    </subcellularLocation>
</comment>
<evidence type="ECO:0000256" key="4">
    <source>
        <dbReference type="ARBA" id="ARBA00022729"/>
    </source>
</evidence>
<organism evidence="8 9">
    <name type="scientific">Actinacidiphila acididurans</name>
    <dbReference type="NCBI Taxonomy" id="2784346"/>
    <lineage>
        <taxon>Bacteria</taxon>
        <taxon>Bacillati</taxon>
        <taxon>Actinomycetota</taxon>
        <taxon>Actinomycetes</taxon>
        <taxon>Kitasatosporales</taxon>
        <taxon>Streptomycetaceae</taxon>
        <taxon>Actinacidiphila</taxon>
    </lineage>
</organism>
<evidence type="ECO:0000313" key="8">
    <source>
        <dbReference type="EMBL" id="MBM9508996.1"/>
    </source>
</evidence>
<dbReference type="InterPro" id="IPR028994">
    <property type="entry name" value="Integrin_alpha_N"/>
</dbReference>
<evidence type="ECO:0000256" key="6">
    <source>
        <dbReference type="ARBA" id="ARBA00023273"/>
    </source>
</evidence>
<proteinExistence type="predicted"/>
<feature type="non-terminal residue" evidence="8">
    <location>
        <position position="1"/>
    </location>
</feature>
<dbReference type="Pfam" id="PF13517">
    <property type="entry name" value="FG-GAP_3"/>
    <property type="match status" value="1"/>
</dbReference>
<dbReference type="InterPro" id="IPR013320">
    <property type="entry name" value="ConA-like_dom_sf"/>
</dbReference>
<dbReference type="Proteomes" id="UP000749040">
    <property type="component" value="Unassembled WGS sequence"/>
</dbReference>
<dbReference type="EMBL" id="JADKYB010000021">
    <property type="protein sequence ID" value="MBM9508996.1"/>
    <property type="molecule type" value="Genomic_DNA"/>
</dbReference>
<dbReference type="Gene3D" id="2.20.25.650">
    <property type="entry name" value="Tachylectin-2-like"/>
    <property type="match status" value="1"/>
</dbReference>
<dbReference type="Gene3D" id="2.115.10.10">
    <property type="entry name" value="Tachylectin 2"/>
    <property type="match status" value="1"/>
</dbReference>